<dbReference type="InterPro" id="IPR015157">
    <property type="entry name" value="TMA7"/>
</dbReference>
<dbReference type="AlphaFoldDB" id="A0A3S5CDL8"/>
<sequence length="77" mass="8856">MSVDYRRTLFPYKAMPGREGGKKKPLKQPKKEDKFIDESDVALKLRMREEQKKLEDFKKVASTRGPIGSGSKKVSKK</sequence>
<evidence type="ECO:0000256" key="1">
    <source>
        <dbReference type="SAM" id="MobiDB-lite"/>
    </source>
</evidence>
<dbReference type="EMBL" id="CAAALY010014552">
    <property type="protein sequence ID" value="VEL12359.1"/>
    <property type="molecule type" value="Genomic_DNA"/>
</dbReference>
<dbReference type="Pfam" id="PF09072">
    <property type="entry name" value="TMA7"/>
    <property type="match status" value="1"/>
</dbReference>
<name>A0A3S5CDL8_9PLAT</name>
<accession>A0A3S5CDL8</accession>
<dbReference type="PANTHER" id="PTHR28632">
    <property type="entry name" value="TRANSLATION MACHINERY-ASSOCIATED PROTEIN 7"/>
    <property type="match status" value="1"/>
</dbReference>
<gene>
    <name evidence="2" type="ORF">PXEA_LOCUS5799</name>
</gene>
<organism evidence="2 3">
    <name type="scientific">Protopolystoma xenopodis</name>
    <dbReference type="NCBI Taxonomy" id="117903"/>
    <lineage>
        <taxon>Eukaryota</taxon>
        <taxon>Metazoa</taxon>
        <taxon>Spiralia</taxon>
        <taxon>Lophotrochozoa</taxon>
        <taxon>Platyhelminthes</taxon>
        <taxon>Monogenea</taxon>
        <taxon>Polyopisthocotylea</taxon>
        <taxon>Polystomatidea</taxon>
        <taxon>Polystomatidae</taxon>
        <taxon>Protopolystoma</taxon>
    </lineage>
</organism>
<evidence type="ECO:0000313" key="2">
    <source>
        <dbReference type="EMBL" id="VEL12359.1"/>
    </source>
</evidence>
<proteinExistence type="predicted"/>
<keyword evidence="3" id="KW-1185">Reference proteome</keyword>
<dbReference type="OrthoDB" id="3052842at2759"/>
<evidence type="ECO:0000313" key="3">
    <source>
        <dbReference type="Proteomes" id="UP000784294"/>
    </source>
</evidence>
<feature type="region of interest" description="Disordered" evidence="1">
    <location>
        <begin position="1"/>
        <end position="35"/>
    </location>
</feature>
<protein>
    <recommendedName>
        <fullName evidence="4">Coiled-coil domain-containing protein 72 homolog</fullName>
    </recommendedName>
</protein>
<comment type="caution">
    <text evidence="2">The sequence shown here is derived from an EMBL/GenBank/DDBJ whole genome shotgun (WGS) entry which is preliminary data.</text>
</comment>
<reference evidence="2" key="1">
    <citation type="submission" date="2018-11" db="EMBL/GenBank/DDBJ databases">
        <authorList>
            <consortium name="Pathogen Informatics"/>
        </authorList>
    </citation>
    <scope>NUCLEOTIDE SEQUENCE</scope>
</reference>
<dbReference type="Proteomes" id="UP000784294">
    <property type="component" value="Unassembled WGS sequence"/>
</dbReference>
<evidence type="ECO:0008006" key="4">
    <source>
        <dbReference type="Google" id="ProtNLM"/>
    </source>
</evidence>